<feature type="compositionally biased region" description="Low complexity" evidence="2">
    <location>
        <begin position="1542"/>
        <end position="1551"/>
    </location>
</feature>
<feature type="compositionally biased region" description="Basic and acidic residues" evidence="2">
    <location>
        <begin position="622"/>
        <end position="632"/>
    </location>
</feature>
<accession>A0ABQ6MC95</accession>
<protein>
    <submittedName>
        <fullName evidence="3">Uncharacterized protein</fullName>
    </submittedName>
</protein>
<feature type="region of interest" description="Disordered" evidence="2">
    <location>
        <begin position="622"/>
        <end position="641"/>
    </location>
</feature>
<feature type="compositionally biased region" description="Polar residues" evidence="2">
    <location>
        <begin position="95"/>
        <end position="105"/>
    </location>
</feature>
<evidence type="ECO:0000256" key="1">
    <source>
        <dbReference type="SAM" id="Coils"/>
    </source>
</evidence>
<keyword evidence="1" id="KW-0175">Coiled coil</keyword>
<feature type="compositionally biased region" description="Polar residues" evidence="2">
    <location>
        <begin position="800"/>
        <end position="812"/>
    </location>
</feature>
<evidence type="ECO:0000256" key="2">
    <source>
        <dbReference type="SAM" id="MobiDB-lite"/>
    </source>
</evidence>
<feature type="compositionally biased region" description="Basic and acidic residues" evidence="2">
    <location>
        <begin position="562"/>
        <end position="574"/>
    </location>
</feature>
<feature type="compositionally biased region" description="Polar residues" evidence="2">
    <location>
        <begin position="1"/>
        <end position="14"/>
    </location>
</feature>
<feature type="coiled-coil region" evidence="1">
    <location>
        <begin position="836"/>
        <end position="902"/>
    </location>
</feature>
<dbReference type="Proteomes" id="UP001165060">
    <property type="component" value="Unassembled WGS sequence"/>
</dbReference>
<feature type="region of interest" description="Disordered" evidence="2">
    <location>
        <begin position="560"/>
        <end position="581"/>
    </location>
</feature>
<organism evidence="3 4">
    <name type="scientific">Tetraparma gracilis</name>
    <dbReference type="NCBI Taxonomy" id="2962635"/>
    <lineage>
        <taxon>Eukaryota</taxon>
        <taxon>Sar</taxon>
        <taxon>Stramenopiles</taxon>
        <taxon>Ochrophyta</taxon>
        <taxon>Bolidophyceae</taxon>
        <taxon>Parmales</taxon>
        <taxon>Triparmaceae</taxon>
        <taxon>Tetraparma</taxon>
    </lineage>
</organism>
<comment type="caution">
    <text evidence="3">The sequence shown here is derived from an EMBL/GenBank/DDBJ whole genome shotgun (WGS) entry which is preliminary data.</text>
</comment>
<feature type="region of interest" description="Disordered" evidence="2">
    <location>
        <begin position="967"/>
        <end position="1027"/>
    </location>
</feature>
<feature type="compositionally biased region" description="Low complexity" evidence="2">
    <location>
        <begin position="54"/>
        <end position="82"/>
    </location>
</feature>
<feature type="region of interest" description="Disordered" evidence="2">
    <location>
        <begin position="2067"/>
        <end position="2086"/>
    </location>
</feature>
<sequence length="2086" mass="232371">MSVLNLSSIPSSATAPLPKSKAPARISLHKKLHPSSGSVSSGPVSFPDSDDHSVGSLTSLGSSTIASATTNRTSRTSRTNRTFPQVVKAPKSRINRSSPGRNSPTAHRPPAHGRAGRRGSVAGGGDGDGSMVNVAEEKQAILDRVENISMEYNMVMAVPAGAMAGGGQDPADGAPGDLRTNLSAAINLAIEAKDIAEQEKEKLNSLLDWFFETRNLFEADNVEEDPEQIMKEDATYMIQDGKETVKFLKRNKSVVQTVSSKLQTILHTFAEKSESNTKKVTKELTTKIRMRDIDVGKMKAMVHEAQEAVEAMQKSTTGFEHTVKHQDMKYKHLDSLRKKEIGEWQGLSTDFAERIQHLEKLLAQECGKGKLMEQILRASGLELQMELKKEDGTGVAEDEEEGDEPAHIQSLMLKCNDLADKLQAKEMELAGVLRQHSGDIAKMQSANALAVQKAKEKESYLQKDIEEYKQRVVKEMEDVQKQIEEESKKKENRLEVQLTEMKQRVEAAESKQLAAEEKLEKKEELIAKIQDNFSKLNDKMKAEKHNSDTLKQELEAAQAQIEHLESQSKRESASRGDASVEYNKEKAAMTAAFDEKFKTMQEASKKSMDKKNEEIEALKKKMREASSTRGDQEASTLEAKAAAEEAAKELASLQKKLSERESRLSMFETKFETEVKEKDAAFATMQKELTSEIEGLKSTVANLTSGGENDMAKMMEANEEKMRSVKVDLEAKLANEAKAAAELAAKLSALEKQRAEELANMNSSAGQASAQMLQEKADLEKKISEFSKLLGKEKLKLKASQMSSDTRQSEMSRQLEVAESNSTRSLADNNALRRHMAEIESNVRLAKDVLEELSNVREEFTDWDRVEDVYDTLHSAESSEKAKKLKRTQRKIEAENKRKTNMVMAMLRRQSQSGSSFALGRRNSATSKIWTGDRKSKFIAFAKAQSVANLNTPLLNKGDSFFRKGQEADKYRQSAEYQENPPSSSESSRPGTGSTKPPLSRGSTEFLNSHKESHGEEEEDEEATRLVKMATLGKTRFQNSFIEKKEEPEKLGERRGYDTIGDADKYLEQNTMREDFKKGNLDKMATMDRDALAKAVDDSVNEGKSVAEGWDMSLNNENDEANIKAVLRSPKQSPRPEQSPMSPAMAAREAVLELWQRPRCLLRSLRRRSGKFLSRLLHSEKLRSRLLLPPRPLLRLFRLLQSEKLRSRLLQPPRPLLRLLRLLQSEKLRSRLLQPPRPLLRLLPYLRSSPDCRPSRLYPGGAQTGVTPAAAAVAASGRPDSTTSATPRSRHGDKTDDWIANSISETLALASSAVGIKHDLAKIKDDDANLDPNLTRRNLQNKKHTVEQELQEVTDHLEEFEIDVILDAIDAATPRHVHGDAAAATEVAEVLQESLNTADLKEVSEKLAVEILDETKIGQDVDRKKSVVALEKALASGGIAELQTMSHEVEVSIGNTHAQISTTHGSVLELEQKEVLLVKQKEVLDAAVKAAGGWRSAVFLQNGEVDVDADISVWPKDEQVQILQLIKDTLQMQVMQERERAQTAQRSARSARSAKKDNREERMKQEKLHKQVRSLWRKASSYMIEPMASGDSRVGTAQSRVETAGSVESEASVSSFGFQDGGVLEGEENAVVLHNFHEAEDEDIHAALDQDHDHIEKLHTLFEQLDERNKEIEKLQADLERERVDNEEMKRQAENTIDPSVLNELESLRGEVASRDDKLAALKRAIRDKEEEVERMGGEKGELERALRDGQGRADGDYEQLLAMKKGMEASEKAGLLLKERVRELELAERAWNEQQKMMMQREKDLEREMEGILEAKKTAEWELQQLNEQIKGMGGGEAKRLLEKVAKQKQREFGKFGSMLAELARKREDNLLAVMKSYQWVHHVPQVTFNGVAYSSLVEWAETRREEMMTRMGERAEEKEGEEKKDWGLMNALHLEGKAYEEMKKRMKQKDIDQYFGGAGGMFFVTSDMGRKRRNSFSGGDGGAPLVQYRHAKDEDKQPNSRGSGGGGLSRGATPQGMPTAWDDKGSRPGTEGGGSLWKTDTGGAGALGVSGNEKADGLVYSSSMSKLKGSGLSLGGGEGSKAFR</sequence>
<feature type="compositionally biased region" description="Basic and acidic residues" evidence="2">
    <location>
        <begin position="1554"/>
        <end position="1569"/>
    </location>
</feature>
<evidence type="ECO:0000313" key="4">
    <source>
        <dbReference type="Proteomes" id="UP001165060"/>
    </source>
</evidence>
<feature type="region of interest" description="Disordered" evidence="2">
    <location>
        <begin position="1993"/>
        <end position="2055"/>
    </location>
</feature>
<feature type="coiled-coil region" evidence="1">
    <location>
        <begin position="1803"/>
        <end position="1830"/>
    </location>
</feature>
<feature type="compositionally biased region" description="Polar residues" evidence="2">
    <location>
        <begin position="819"/>
        <end position="828"/>
    </location>
</feature>
<feature type="compositionally biased region" description="Low complexity" evidence="2">
    <location>
        <begin position="981"/>
        <end position="995"/>
    </location>
</feature>
<feature type="region of interest" description="Disordered" evidence="2">
    <location>
        <begin position="1"/>
        <end position="131"/>
    </location>
</feature>
<feature type="coiled-coil region" evidence="1">
    <location>
        <begin position="1655"/>
        <end position="1746"/>
    </location>
</feature>
<feature type="compositionally biased region" description="Gly residues" evidence="2">
    <location>
        <begin position="2074"/>
        <end position="2086"/>
    </location>
</feature>
<feature type="compositionally biased region" description="Low complexity" evidence="2">
    <location>
        <begin position="1259"/>
        <end position="1275"/>
    </location>
</feature>
<keyword evidence="4" id="KW-1185">Reference proteome</keyword>
<feature type="coiled-coil region" evidence="1">
    <location>
        <begin position="1336"/>
        <end position="1363"/>
    </location>
</feature>
<reference evidence="3 4" key="1">
    <citation type="journal article" date="2023" name="Commun. Biol.">
        <title>Genome analysis of Parmales, the sister group of diatoms, reveals the evolutionary specialization of diatoms from phago-mixotrophs to photoautotrophs.</title>
        <authorList>
            <person name="Ban H."/>
            <person name="Sato S."/>
            <person name="Yoshikawa S."/>
            <person name="Yamada K."/>
            <person name="Nakamura Y."/>
            <person name="Ichinomiya M."/>
            <person name="Sato N."/>
            <person name="Blanc-Mathieu R."/>
            <person name="Endo H."/>
            <person name="Kuwata A."/>
            <person name="Ogata H."/>
        </authorList>
    </citation>
    <scope>NUCLEOTIDE SEQUENCE [LARGE SCALE GENOMIC DNA]</scope>
</reference>
<feature type="compositionally biased region" description="Low complexity" evidence="2">
    <location>
        <begin position="34"/>
        <end position="47"/>
    </location>
</feature>
<dbReference type="EMBL" id="BRYB01000132">
    <property type="protein sequence ID" value="GMI23618.1"/>
    <property type="molecule type" value="Genomic_DNA"/>
</dbReference>
<evidence type="ECO:0000313" key="3">
    <source>
        <dbReference type="EMBL" id="GMI23618.1"/>
    </source>
</evidence>
<feature type="region of interest" description="Disordered" evidence="2">
    <location>
        <begin position="798"/>
        <end position="829"/>
    </location>
</feature>
<gene>
    <name evidence="3" type="ORF">TeGR_g2444</name>
</gene>
<feature type="region of interest" description="Disordered" evidence="2">
    <location>
        <begin position="1538"/>
        <end position="1570"/>
    </location>
</feature>
<name>A0ABQ6MC95_9STRA</name>
<proteinExistence type="predicted"/>
<feature type="coiled-coil region" evidence="1">
    <location>
        <begin position="726"/>
        <end position="760"/>
    </location>
</feature>
<feature type="region of interest" description="Disordered" evidence="2">
    <location>
        <begin position="1257"/>
        <end position="1296"/>
    </location>
</feature>